<sequence length="171" mass="18732">MRKIVVILVSIVMATSATRKVDANEWTTISGKNANGLAFANMRTEMHEFAFEFYCDGNDWEDNRLGIKLFAISLPRLYAQDDADASLSLRFILSGGTSYRERLGANYFDGGQGDQAWFGSINAGKSELDALAASHRLDILNQDGELAYTFGTKGRAIGVAAIRKHCKLGAK</sequence>
<gene>
    <name evidence="1" type="ORF">OEG84_16670</name>
    <name evidence="2" type="ORF">OEG84_23585</name>
</gene>
<comment type="caution">
    <text evidence="1">The sequence shown here is derived from an EMBL/GenBank/DDBJ whole genome shotgun (WGS) entry which is preliminary data.</text>
</comment>
<dbReference type="EMBL" id="JAOVZR010000001">
    <property type="protein sequence ID" value="MCY0149298.1"/>
    <property type="molecule type" value="Genomic_DNA"/>
</dbReference>
<dbReference type="EMBL" id="JAOVZR010000002">
    <property type="protein sequence ID" value="MCY0150603.1"/>
    <property type="molecule type" value="Genomic_DNA"/>
</dbReference>
<accession>A0ABT3ZCC5</accession>
<dbReference type="Proteomes" id="UP001073227">
    <property type="component" value="Unassembled WGS sequence"/>
</dbReference>
<dbReference type="RefSeq" id="WP_267654793.1">
    <property type="nucleotide sequence ID" value="NZ_JAOVZR010000001.1"/>
</dbReference>
<proteinExistence type="predicted"/>
<evidence type="ECO:0000313" key="1">
    <source>
        <dbReference type="EMBL" id="MCY0149298.1"/>
    </source>
</evidence>
<evidence type="ECO:0000313" key="2">
    <source>
        <dbReference type="EMBL" id="MCY0150603.1"/>
    </source>
</evidence>
<name>A0ABT3ZCC5_9HYPH</name>
<organism evidence="1 3">
    <name type="scientific">Hoeflea algicola</name>
    <dbReference type="NCBI Taxonomy" id="2983763"/>
    <lineage>
        <taxon>Bacteria</taxon>
        <taxon>Pseudomonadati</taxon>
        <taxon>Pseudomonadota</taxon>
        <taxon>Alphaproteobacteria</taxon>
        <taxon>Hyphomicrobiales</taxon>
        <taxon>Rhizobiaceae</taxon>
        <taxon>Hoeflea</taxon>
    </lineage>
</organism>
<evidence type="ECO:0000313" key="3">
    <source>
        <dbReference type="Proteomes" id="UP001073227"/>
    </source>
</evidence>
<reference evidence="1" key="1">
    <citation type="submission" date="2022-10" db="EMBL/GenBank/DDBJ databases">
        <title>Hoeflea sp. G2-23, isolated from marine algae.</title>
        <authorList>
            <person name="Kristyanto S."/>
            <person name="Kim J.M."/>
            <person name="Jeon C.O."/>
        </authorList>
    </citation>
    <scope>NUCLEOTIDE SEQUENCE</scope>
    <source>
        <strain evidence="1">G2-23</strain>
    </source>
</reference>
<keyword evidence="3" id="KW-1185">Reference proteome</keyword>
<protein>
    <submittedName>
        <fullName evidence="1">Uncharacterized protein</fullName>
    </submittedName>
</protein>